<dbReference type="Proteomes" id="UP000198882">
    <property type="component" value="Unassembled WGS sequence"/>
</dbReference>
<evidence type="ECO:0000313" key="3">
    <source>
        <dbReference type="Proteomes" id="UP000198882"/>
    </source>
</evidence>
<dbReference type="STRING" id="1095776.SAMN04515672_1093"/>
<dbReference type="AlphaFoldDB" id="A0A1G8UYU4"/>
<reference evidence="3" key="1">
    <citation type="submission" date="2016-10" db="EMBL/GenBank/DDBJ databases">
        <authorList>
            <person name="Varghese N."/>
            <person name="Submissions S."/>
        </authorList>
    </citation>
    <scope>NUCLEOTIDE SEQUENCE [LARGE SCALE GENOMIC DNA]</scope>
    <source>
        <strain evidence="3">B4,CECT 8067,JCM 17497</strain>
    </source>
</reference>
<evidence type="ECO:0000313" key="2">
    <source>
        <dbReference type="EMBL" id="SDJ58981.1"/>
    </source>
</evidence>
<proteinExistence type="predicted"/>
<dbReference type="EMBL" id="FNFE01000001">
    <property type="protein sequence ID" value="SDJ58981.1"/>
    <property type="molecule type" value="Genomic_DNA"/>
</dbReference>
<sequence length="229" mass="26852">MSTEPEPKSFEEQVEDIYQQYRHKKLESRLEEIAETMEETVLQQILAEEFLQTSIEIDEEAKEAVQDARHHLENNEYGELNSIINTVEELVADQERRVSNKIHEERISMNSMVNGMQRLNSRVERVSEAKIEAIDELLDNWDWKGHVYRGEDTSLEARKSHAAEFGQDMRRFFEEARDDIFGPYEGTPIEPIVDDLLSDDPLYLESLKDNQIEELRRSDLESYVKLSLS</sequence>
<keyword evidence="1" id="KW-0175">Coiled coil</keyword>
<feature type="coiled-coil region" evidence="1">
    <location>
        <begin position="23"/>
        <end position="75"/>
    </location>
</feature>
<accession>A0A1G8UYU4</accession>
<name>A0A1G8UYU4_9EURY</name>
<organism evidence="2 3">
    <name type="scientific">Natronorubrum texcoconense</name>
    <dbReference type="NCBI Taxonomy" id="1095776"/>
    <lineage>
        <taxon>Archaea</taxon>
        <taxon>Methanobacteriati</taxon>
        <taxon>Methanobacteriota</taxon>
        <taxon>Stenosarchaea group</taxon>
        <taxon>Halobacteria</taxon>
        <taxon>Halobacteriales</taxon>
        <taxon>Natrialbaceae</taxon>
        <taxon>Natronorubrum</taxon>
    </lineage>
</organism>
<keyword evidence="3" id="KW-1185">Reference proteome</keyword>
<protein>
    <submittedName>
        <fullName evidence="2">Uncharacterized protein</fullName>
    </submittedName>
</protein>
<dbReference type="OrthoDB" id="275478at2157"/>
<dbReference type="RefSeq" id="WP_090303547.1">
    <property type="nucleotide sequence ID" value="NZ_FNFE01000001.1"/>
</dbReference>
<gene>
    <name evidence="2" type="ORF">SAMN04515672_1093</name>
</gene>
<evidence type="ECO:0000256" key="1">
    <source>
        <dbReference type="SAM" id="Coils"/>
    </source>
</evidence>